<evidence type="ECO:0000256" key="3">
    <source>
        <dbReference type="ARBA" id="ARBA00022692"/>
    </source>
</evidence>
<dbReference type="EnsemblMetazoa" id="BGLB009368-RB">
    <property type="protein sequence ID" value="BGLB009368-PB"/>
    <property type="gene ID" value="BGLB009368"/>
</dbReference>
<dbReference type="Pfam" id="PF01529">
    <property type="entry name" value="DHHC"/>
    <property type="match status" value="1"/>
</dbReference>
<keyword evidence="2 7" id="KW-0808">Transferase</keyword>
<dbReference type="RefSeq" id="XP_013086908.1">
    <property type="nucleotide sequence ID" value="XM_013231454.2"/>
</dbReference>
<sequence>MLLLLKCLPKTKSDIFAFCFLLGAIHSIGFFELLVVLPSIYSTPAHHGDGKNFTFYYFHVFIGIYLYCNVMHNLYKVMTTPTNISSSGKILPSVLKPGWHFCSVCECNAPPRSFHCFICKSCILKRDHHCTFTGNCIGLYNHRYYIGLVFHMFLAAAYSCFLNWDFMYHLLGSMSLKSIIVILLPMVSWIFFQSDSMTTFQTLMTSLCVVGLCLCGGLVVYHLINAINGQIVHERVYKVRTYDLGWKENLALLLGTNWKVAWLCPMIKSPIPCDGLDFVTRDQYESLKSM</sequence>
<evidence type="ECO:0000259" key="8">
    <source>
        <dbReference type="Pfam" id="PF01529"/>
    </source>
</evidence>
<comment type="similarity">
    <text evidence="7">Belongs to the DHHC palmitoyltransferase family.</text>
</comment>
<dbReference type="InterPro" id="IPR039859">
    <property type="entry name" value="PFA4/ZDH16/20/ERF2-like"/>
</dbReference>
<evidence type="ECO:0000256" key="4">
    <source>
        <dbReference type="ARBA" id="ARBA00022989"/>
    </source>
</evidence>
<reference evidence="12" key="2">
    <citation type="submission" date="2025-04" db="UniProtKB">
        <authorList>
            <consortium name="RefSeq"/>
        </authorList>
    </citation>
    <scope>IDENTIFICATION</scope>
</reference>
<keyword evidence="4 7" id="KW-1133">Transmembrane helix</keyword>
<reference evidence="9" key="1">
    <citation type="submission" date="2020-05" db="UniProtKB">
        <authorList>
            <consortium name="EnsemblMetazoa"/>
        </authorList>
    </citation>
    <scope>IDENTIFICATION</scope>
    <source>
        <strain evidence="9">BB02</strain>
    </source>
</reference>
<comment type="catalytic activity">
    <reaction evidence="7">
        <text>L-cysteinyl-[protein] + hexadecanoyl-CoA = S-hexadecanoyl-L-cysteinyl-[protein] + CoA</text>
        <dbReference type="Rhea" id="RHEA:36683"/>
        <dbReference type="Rhea" id="RHEA-COMP:10131"/>
        <dbReference type="Rhea" id="RHEA-COMP:11032"/>
        <dbReference type="ChEBI" id="CHEBI:29950"/>
        <dbReference type="ChEBI" id="CHEBI:57287"/>
        <dbReference type="ChEBI" id="CHEBI:57379"/>
        <dbReference type="ChEBI" id="CHEBI:74151"/>
        <dbReference type="EC" id="2.3.1.225"/>
    </reaction>
</comment>
<dbReference type="OrthoDB" id="302728at2759"/>
<proteinExistence type="inferred from homology"/>
<evidence type="ECO:0000256" key="5">
    <source>
        <dbReference type="ARBA" id="ARBA00023136"/>
    </source>
</evidence>
<dbReference type="STRING" id="6526.A0A2C9JX08"/>
<dbReference type="VEuPathDB" id="VectorBase:BGLB009368"/>
<dbReference type="GO" id="GO:0016020">
    <property type="term" value="C:membrane"/>
    <property type="evidence" value="ECO:0007669"/>
    <property type="project" value="UniProtKB-SubCell"/>
</dbReference>
<dbReference type="KEGG" id="bgt:106071363"/>
<dbReference type="OMA" id="ACMIVDT"/>
<dbReference type="GeneID" id="106071363"/>
<feature type="transmembrane region" description="Helical" evidence="7">
    <location>
        <begin position="53"/>
        <end position="70"/>
    </location>
</feature>
<dbReference type="AlphaFoldDB" id="A0A2C9JX08"/>
<dbReference type="PANTHER" id="PTHR12246">
    <property type="entry name" value="PALMITOYLTRANSFERASE ZDHHC16"/>
    <property type="match status" value="1"/>
</dbReference>
<dbReference type="Proteomes" id="UP000076420">
    <property type="component" value="Unassembled WGS sequence"/>
</dbReference>
<organism evidence="9 10">
    <name type="scientific">Biomphalaria glabrata</name>
    <name type="common">Bloodfluke planorb</name>
    <name type="synonym">Freshwater snail</name>
    <dbReference type="NCBI Taxonomy" id="6526"/>
    <lineage>
        <taxon>Eukaryota</taxon>
        <taxon>Metazoa</taxon>
        <taxon>Spiralia</taxon>
        <taxon>Lophotrochozoa</taxon>
        <taxon>Mollusca</taxon>
        <taxon>Gastropoda</taxon>
        <taxon>Heterobranchia</taxon>
        <taxon>Euthyneura</taxon>
        <taxon>Panpulmonata</taxon>
        <taxon>Hygrophila</taxon>
        <taxon>Lymnaeoidea</taxon>
        <taxon>Planorbidae</taxon>
        <taxon>Biomphalaria</taxon>
    </lineage>
</organism>
<dbReference type="EC" id="2.3.1.225" evidence="7"/>
<dbReference type="PROSITE" id="PS50216">
    <property type="entry name" value="DHHC"/>
    <property type="match status" value="1"/>
</dbReference>
<feature type="domain" description="Palmitoyltransferase DHHC" evidence="8">
    <location>
        <begin position="99"/>
        <end position="236"/>
    </location>
</feature>
<dbReference type="Proteomes" id="UP001165740">
    <property type="component" value="Chromosome 9"/>
</dbReference>
<keyword evidence="6 7" id="KW-0012">Acyltransferase</keyword>
<comment type="subcellular location">
    <subcellularLocation>
        <location evidence="1">Membrane</location>
        <topology evidence="1">Multi-pass membrane protein</topology>
    </subcellularLocation>
</comment>
<dbReference type="VEuPathDB" id="VectorBase:BGLAX_032410"/>
<feature type="transmembrane region" description="Helical" evidence="7">
    <location>
        <begin position="170"/>
        <end position="192"/>
    </location>
</feature>
<dbReference type="InterPro" id="IPR001594">
    <property type="entry name" value="Palmitoyltrfase_DHHC"/>
</dbReference>
<feature type="transmembrane region" description="Helical" evidence="7">
    <location>
        <begin position="15"/>
        <end position="41"/>
    </location>
</feature>
<gene>
    <name evidence="9" type="primary">106071363</name>
    <name evidence="12" type="synonym">LOC106071363</name>
</gene>
<evidence type="ECO:0000313" key="11">
    <source>
        <dbReference type="Proteomes" id="UP001165740"/>
    </source>
</evidence>
<feature type="transmembrane region" description="Helical" evidence="7">
    <location>
        <begin position="144"/>
        <end position="164"/>
    </location>
</feature>
<feature type="transmembrane region" description="Helical" evidence="7">
    <location>
        <begin position="204"/>
        <end position="224"/>
    </location>
</feature>
<evidence type="ECO:0000313" key="10">
    <source>
        <dbReference type="Proteomes" id="UP000076420"/>
    </source>
</evidence>
<evidence type="ECO:0000256" key="2">
    <source>
        <dbReference type="ARBA" id="ARBA00022679"/>
    </source>
</evidence>
<dbReference type="GO" id="GO:0019706">
    <property type="term" value="F:protein-cysteine S-palmitoyltransferase activity"/>
    <property type="evidence" value="ECO:0007669"/>
    <property type="project" value="UniProtKB-EC"/>
</dbReference>
<name>A0A2C9JX08_BIOGL</name>
<evidence type="ECO:0000313" key="12">
    <source>
        <dbReference type="RefSeq" id="XP_013086908.1"/>
    </source>
</evidence>
<accession>A0A2C9JX08</accession>
<keyword evidence="3 7" id="KW-0812">Transmembrane</keyword>
<evidence type="ECO:0000256" key="1">
    <source>
        <dbReference type="ARBA" id="ARBA00004141"/>
    </source>
</evidence>
<evidence type="ECO:0000256" key="7">
    <source>
        <dbReference type="RuleBase" id="RU079119"/>
    </source>
</evidence>
<comment type="domain">
    <text evidence="7">The DHHC domain is required for palmitoyltransferase activity.</text>
</comment>
<keyword evidence="11" id="KW-1185">Reference proteome</keyword>
<keyword evidence="5 7" id="KW-0472">Membrane</keyword>
<protein>
    <recommendedName>
        <fullName evidence="7">Palmitoyltransferase</fullName>
        <ecNumber evidence="7">2.3.1.225</ecNumber>
    </recommendedName>
</protein>
<evidence type="ECO:0000313" key="9">
    <source>
        <dbReference type="EnsemblMetazoa" id="BGLB009368-PB"/>
    </source>
</evidence>
<evidence type="ECO:0000256" key="6">
    <source>
        <dbReference type="ARBA" id="ARBA00023315"/>
    </source>
</evidence>